<sequence length="108" mass="11953">MVACRANAEGQGERLKLTKLGPESQERLALFNRDPGKIRCHSDLLIFHQEWTLGLCLQEDLLGLFVPEKTRNGQAGPPEVIERGRPTLCTLWSSSGGEIRPVSSGNRL</sequence>
<comment type="caution">
    <text evidence="1">The sequence shown here is derived from an EMBL/GenBank/DDBJ whole genome shotgun (WGS) entry which is preliminary data.</text>
</comment>
<protein>
    <submittedName>
        <fullName evidence="1">Uncharacterized protein</fullName>
    </submittedName>
</protein>
<dbReference type="Proteomes" id="UP001066276">
    <property type="component" value="Chromosome 11"/>
</dbReference>
<evidence type="ECO:0000313" key="2">
    <source>
        <dbReference type="Proteomes" id="UP001066276"/>
    </source>
</evidence>
<dbReference type="EMBL" id="JANPWB010000015">
    <property type="protein sequence ID" value="KAJ1088166.1"/>
    <property type="molecule type" value="Genomic_DNA"/>
</dbReference>
<keyword evidence="2" id="KW-1185">Reference proteome</keyword>
<proteinExistence type="predicted"/>
<organism evidence="1 2">
    <name type="scientific">Pleurodeles waltl</name>
    <name type="common">Iberian ribbed newt</name>
    <dbReference type="NCBI Taxonomy" id="8319"/>
    <lineage>
        <taxon>Eukaryota</taxon>
        <taxon>Metazoa</taxon>
        <taxon>Chordata</taxon>
        <taxon>Craniata</taxon>
        <taxon>Vertebrata</taxon>
        <taxon>Euteleostomi</taxon>
        <taxon>Amphibia</taxon>
        <taxon>Batrachia</taxon>
        <taxon>Caudata</taxon>
        <taxon>Salamandroidea</taxon>
        <taxon>Salamandridae</taxon>
        <taxon>Pleurodelinae</taxon>
        <taxon>Pleurodeles</taxon>
    </lineage>
</organism>
<gene>
    <name evidence="1" type="ORF">NDU88_001325</name>
</gene>
<accession>A0AAV7L986</accession>
<evidence type="ECO:0000313" key="1">
    <source>
        <dbReference type="EMBL" id="KAJ1088166.1"/>
    </source>
</evidence>
<dbReference type="AlphaFoldDB" id="A0AAV7L986"/>
<reference evidence="1" key="1">
    <citation type="journal article" date="2022" name="bioRxiv">
        <title>Sequencing and chromosome-scale assembly of the giantPleurodeles waltlgenome.</title>
        <authorList>
            <person name="Brown T."/>
            <person name="Elewa A."/>
            <person name="Iarovenko S."/>
            <person name="Subramanian E."/>
            <person name="Araus A.J."/>
            <person name="Petzold A."/>
            <person name="Susuki M."/>
            <person name="Suzuki K.-i.T."/>
            <person name="Hayashi T."/>
            <person name="Toyoda A."/>
            <person name="Oliveira C."/>
            <person name="Osipova E."/>
            <person name="Leigh N.D."/>
            <person name="Simon A."/>
            <person name="Yun M.H."/>
        </authorList>
    </citation>
    <scope>NUCLEOTIDE SEQUENCE</scope>
    <source>
        <strain evidence="1">20211129_DDA</strain>
        <tissue evidence="1">Liver</tissue>
    </source>
</reference>
<name>A0AAV7L986_PLEWA</name>